<feature type="compositionally biased region" description="Basic and acidic residues" evidence="1">
    <location>
        <begin position="49"/>
        <end position="60"/>
    </location>
</feature>
<feature type="compositionally biased region" description="Acidic residues" evidence="1">
    <location>
        <begin position="76"/>
        <end position="88"/>
    </location>
</feature>
<protein>
    <submittedName>
        <fullName evidence="2">Uncharacterized protein</fullName>
    </submittedName>
</protein>
<feature type="compositionally biased region" description="Basic and acidic residues" evidence="1">
    <location>
        <begin position="89"/>
        <end position="106"/>
    </location>
</feature>
<feature type="compositionally biased region" description="Polar residues" evidence="1">
    <location>
        <begin position="120"/>
        <end position="134"/>
    </location>
</feature>
<dbReference type="EMBL" id="HBHK01011128">
    <property type="protein sequence ID" value="CAD9680551.1"/>
    <property type="molecule type" value="Transcribed_RNA"/>
</dbReference>
<dbReference type="AlphaFoldDB" id="A0A7S2WCV3"/>
<evidence type="ECO:0000313" key="2">
    <source>
        <dbReference type="EMBL" id="CAD9680551.1"/>
    </source>
</evidence>
<feature type="compositionally biased region" description="Basic residues" evidence="1">
    <location>
        <begin position="17"/>
        <end position="35"/>
    </location>
</feature>
<evidence type="ECO:0000256" key="1">
    <source>
        <dbReference type="SAM" id="MobiDB-lite"/>
    </source>
</evidence>
<feature type="compositionally biased region" description="Basic residues" evidence="1">
    <location>
        <begin position="107"/>
        <end position="117"/>
    </location>
</feature>
<sequence>MDPGAPSGATVFQQRAVPKRRYRSTNVKRKRRRGSHATTVRPPVQTPHLPDDENKYKDEDQHDSDDELKSVSDDSLSLDDDDSGDDEEKLSVESEDDRLGWLDKKNNAKKKSIRKEKKFGSTQGESMISFSSPAAKSINEESNKENNPNDVNSATRPRNALEELVQAKERINFKTDLKAAFSSHSKNKLAFTPGTVTSGVTLLEEENGGNDDLDTREQTKLNDFQELLETSSIEDDENSDIEREKLQEKRTKNLGEFFPTIGGWTRGGQCKKINIGNLRAPLPKDHYKLRGPTDLDVIKAVVEFTIDEYIDELEAKGKDRLVPFFDQFLYEINGELDVYRNLSERYIETRMESRKLNVTLHNRRKELAACQKTKMEKEKLLSIQESTLAKLKTALKLEGVASSYIQSVLDKA</sequence>
<proteinExistence type="predicted"/>
<feature type="region of interest" description="Disordered" evidence="1">
    <location>
        <begin position="1"/>
        <end position="157"/>
    </location>
</feature>
<gene>
    <name evidence="2" type="ORF">QSP1433_LOCUS6950</name>
</gene>
<organism evidence="2">
    <name type="scientific">Mucochytrium quahogii</name>
    <dbReference type="NCBI Taxonomy" id="96639"/>
    <lineage>
        <taxon>Eukaryota</taxon>
        <taxon>Sar</taxon>
        <taxon>Stramenopiles</taxon>
        <taxon>Bigyra</taxon>
        <taxon>Labyrinthulomycetes</taxon>
        <taxon>Thraustochytrida</taxon>
        <taxon>Thraustochytriidae</taxon>
        <taxon>Mucochytrium</taxon>
    </lineage>
</organism>
<reference evidence="2" key="1">
    <citation type="submission" date="2021-01" db="EMBL/GenBank/DDBJ databases">
        <authorList>
            <person name="Corre E."/>
            <person name="Pelletier E."/>
            <person name="Niang G."/>
            <person name="Scheremetjew M."/>
            <person name="Finn R."/>
            <person name="Kale V."/>
            <person name="Holt S."/>
            <person name="Cochrane G."/>
            <person name="Meng A."/>
            <person name="Brown T."/>
            <person name="Cohen L."/>
        </authorList>
    </citation>
    <scope>NUCLEOTIDE SEQUENCE</scope>
    <source>
        <strain evidence="2">NY070348D</strain>
    </source>
</reference>
<name>A0A7S2WCV3_9STRA</name>
<accession>A0A7S2WCV3</accession>